<feature type="transmembrane region" description="Helical" evidence="1">
    <location>
        <begin position="522"/>
        <end position="541"/>
    </location>
</feature>
<feature type="transmembrane region" description="Helical" evidence="1">
    <location>
        <begin position="202"/>
        <end position="219"/>
    </location>
</feature>
<dbReference type="KEGG" id="pne:Pnec_0343"/>
<feature type="transmembrane region" description="Helical" evidence="1">
    <location>
        <begin position="248"/>
        <end position="270"/>
    </location>
</feature>
<feature type="transmembrane region" description="Helical" evidence="1">
    <location>
        <begin position="298"/>
        <end position="314"/>
    </location>
</feature>
<dbReference type="InterPro" id="IPR013320">
    <property type="entry name" value="ConA-like_dom_sf"/>
</dbReference>
<proteinExistence type="predicted"/>
<evidence type="ECO:0000256" key="1">
    <source>
        <dbReference type="SAM" id="Phobius"/>
    </source>
</evidence>
<evidence type="ECO:0000313" key="2">
    <source>
        <dbReference type="EMBL" id="ACB43635.1"/>
    </source>
</evidence>
<keyword evidence="1" id="KW-1133">Transmembrane helix</keyword>
<feature type="transmembrane region" description="Helical" evidence="1">
    <location>
        <begin position="359"/>
        <end position="380"/>
    </location>
</feature>
<sequence length="988" mass="111152">MKGADGFTVALFFLIITLASYNPIIDLIRAPSLGKVLSVESKSIPQNIEEALRPYKRNGIKLNLSLQFKSLNGSPNQNLFQTDYLNTGIRAELSGGTLAIVINNAENTERPHILIFPTMVSPGKWYELSIQAIENGNISASLKPHPSDGKPTTPPFKINSAKFSISNLMIGSGFDNARKFQGDISNVSISANKVISKSLANYIYFTLVFALLLLTFNLYQLNLKNLPSEIYKFNLNNKFTLRNTLSKFIRFISVALIAISCSNSVLRIYFFNKSTSLVTALLPSFQPYEGTPPYKSELIIFLLTELIFIGWYIFSNLKGSLFEKPNLSKKLHFIPYLSIFYLCLAYLLSPHYFNKALLTLGFIVVTFYTIVQTIIFDQLLKYLSVNIKIINFGLNKTIHFRSIFKKFTFITFAILAIKFFSPLISTWYPVVLPNDYYESVTTWDNVKSKGVIESDALDECIRSNSTSLTTAADKKICQDFTASNLTESLSLLNAWQGESGRILYHHSYVFIPATHYLKHGTISKIPFVYGIGNTMFSAYLMKLNGSSQSISGYFNTIPIVAITGIVFIALLCFYVSSNFLIGFLALFISLGCYYSISYTPVLIAASFNPARFIGIAIQIFSIFYLARSANIFAVILLVLSALFSLFWNFEFGVIGFFGQLSMLILCQGFKNSYQKLFSVALSILPLLLSFKLLKPINADITESINFGLFNIGVPIMPMDVILTTILTIFFAHFILIFINQKQNASIKFAKFSAGIILVLLSVKYFFNPSPPHLYLILLFIAPLYASMMPWSIPNGKTIPAIEALLLSIFFIYAVFFTYNSGEKFTNESLAFHSKFTSNFNTLEWASFGEKIKIVTPEKPIEERVRAINAVLKNENPNVKVLILSPYDHIVSFYVNPKTYCGHFELLTNVLTKNDINTIKKCVENAQYVEVIYDNALSTKCPLEINGSINPGCAKKLIVKNNLVHLMGEIKPLLKKHQTIGDLTFYNKR</sequence>
<dbReference type="EMBL" id="CP001010">
    <property type="protein sequence ID" value="ACB43635.1"/>
    <property type="molecule type" value="Genomic_DNA"/>
</dbReference>
<feature type="transmembrane region" description="Helical" evidence="1">
    <location>
        <begin position="713"/>
        <end position="736"/>
    </location>
</feature>
<feature type="transmembrane region" description="Helical" evidence="1">
    <location>
        <begin position="582"/>
        <end position="605"/>
    </location>
</feature>
<dbReference type="STRING" id="452638.Pnec_0343"/>
<dbReference type="SUPFAM" id="SSF49899">
    <property type="entry name" value="Concanavalin A-like lectins/glucanases"/>
    <property type="match status" value="1"/>
</dbReference>
<dbReference type="Gene3D" id="2.60.120.200">
    <property type="match status" value="1"/>
</dbReference>
<dbReference type="AlphaFoldDB" id="B1XTF8"/>
<name>B1XTF8_POLNS</name>
<organism evidence="2">
    <name type="scientific">Polynucleobacter necessarius subsp. necessarius (strain STIR1)</name>
    <dbReference type="NCBI Taxonomy" id="452638"/>
    <lineage>
        <taxon>Bacteria</taxon>
        <taxon>Pseudomonadati</taxon>
        <taxon>Pseudomonadota</taxon>
        <taxon>Betaproteobacteria</taxon>
        <taxon>Burkholderiales</taxon>
        <taxon>Burkholderiaceae</taxon>
        <taxon>Polynucleobacter</taxon>
    </lineage>
</organism>
<feature type="transmembrane region" description="Helical" evidence="1">
    <location>
        <begin position="772"/>
        <end position="792"/>
    </location>
</feature>
<feature type="transmembrane region" description="Helical" evidence="1">
    <location>
        <begin position="645"/>
        <end position="664"/>
    </location>
</feature>
<feature type="transmembrane region" description="Helical" evidence="1">
    <location>
        <begin position="748"/>
        <end position="766"/>
    </location>
</feature>
<feature type="transmembrane region" description="Helical" evidence="1">
    <location>
        <begin position="334"/>
        <end position="353"/>
    </location>
</feature>
<feature type="transmembrane region" description="Helical" evidence="1">
    <location>
        <begin position="407"/>
        <end position="428"/>
    </location>
</feature>
<feature type="transmembrane region" description="Helical" evidence="1">
    <location>
        <begin position="612"/>
        <end position="639"/>
    </location>
</feature>
<dbReference type="HOGENOM" id="CLU_302038_0_0_4"/>
<keyword evidence="1" id="KW-0472">Membrane</keyword>
<accession>B1XTF8</accession>
<protein>
    <submittedName>
        <fullName evidence="2">Uncharacterized protein</fullName>
    </submittedName>
</protein>
<feature type="transmembrane region" description="Helical" evidence="1">
    <location>
        <begin position="676"/>
        <end position="693"/>
    </location>
</feature>
<feature type="transmembrane region" description="Helical" evidence="1">
    <location>
        <begin position="553"/>
        <end position="576"/>
    </location>
</feature>
<dbReference type="eggNOG" id="ENOG5033RB1">
    <property type="taxonomic scope" value="Bacteria"/>
</dbReference>
<feature type="transmembrane region" description="Helical" evidence="1">
    <location>
        <begin position="799"/>
        <end position="818"/>
    </location>
</feature>
<reference evidence="2" key="1">
    <citation type="submission" date="2008-03" db="EMBL/GenBank/DDBJ databases">
        <title>Complete sequence of Polynucleobacter necessarius STIR1.</title>
        <authorList>
            <consortium name="US DOE Joint Genome Institute"/>
            <person name="Copeland A."/>
            <person name="Lucas S."/>
            <person name="Lapidus A."/>
            <person name="Barry K."/>
            <person name="Detter J.C."/>
            <person name="Glavina del Rio T."/>
            <person name="Hammon N."/>
            <person name="Israni S."/>
            <person name="Dalin E."/>
            <person name="Tice H."/>
            <person name="Pitluck S."/>
            <person name="Chain P."/>
            <person name="Malfatti S."/>
            <person name="Shin M."/>
            <person name="Vergez L."/>
            <person name="Schmutz J."/>
            <person name="Larimer F."/>
            <person name="Land M."/>
            <person name="Hauser L."/>
            <person name="Kyrpides N."/>
            <person name="Kim E."/>
            <person name="Hahn M."/>
            <person name="Richardson P."/>
        </authorList>
    </citation>
    <scope>NUCLEOTIDE SEQUENCE [LARGE SCALE GENOMIC DNA]</scope>
    <source>
        <strain evidence="2">STIR1</strain>
    </source>
</reference>
<keyword evidence="1" id="KW-0812">Transmembrane</keyword>
<gene>
    <name evidence="2" type="ordered locus">Pnec_0343</name>
</gene>